<accession>A0A923NFR0</accession>
<gene>
    <name evidence="1" type="ORF">H8876_04965</name>
</gene>
<dbReference type="GO" id="GO:0005829">
    <property type="term" value="C:cytosol"/>
    <property type="evidence" value="ECO:0007669"/>
    <property type="project" value="TreeGrafter"/>
</dbReference>
<protein>
    <submittedName>
        <fullName evidence="1">HAD hydrolase-like protein</fullName>
    </submittedName>
</protein>
<dbReference type="InterPro" id="IPR036412">
    <property type="entry name" value="HAD-like_sf"/>
</dbReference>
<dbReference type="GO" id="GO:0006281">
    <property type="term" value="P:DNA repair"/>
    <property type="evidence" value="ECO:0007669"/>
    <property type="project" value="TreeGrafter"/>
</dbReference>
<dbReference type="InterPro" id="IPR050155">
    <property type="entry name" value="HAD-like_hydrolase_sf"/>
</dbReference>
<keyword evidence="2" id="KW-1185">Reference proteome</keyword>
<dbReference type="PANTHER" id="PTHR43434">
    <property type="entry name" value="PHOSPHOGLYCOLATE PHOSPHATASE"/>
    <property type="match status" value="1"/>
</dbReference>
<dbReference type="InterPro" id="IPR023198">
    <property type="entry name" value="PGP-like_dom2"/>
</dbReference>
<dbReference type="GO" id="GO:0008967">
    <property type="term" value="F:phosphoglycolate phosphatase activity"/>
    <property type="evidence" value="ECO:0007669"/>
    <property type="project" value="TreeGrafter"/>
</dbReference>
<dbReference type="EMBL" id="JACRWC010000062">
    <property type="protein sequence ID" value="MBC5999345.1"/>
    <property type="molecule type" value="Genomic_DNA"/>
</dbReference>
<organism evidence="1 2">
    <name type="scientific">Lentihominibacter faecis</name>
    <dbReference type="NCBI Taxonomy" id="2764712"/>
    <lineage>
        <taxon>Bacteria</taxon>
        <taxon>Bacillati</taxon>
        <taxon>Bacillota</taxon>
        <taxon>Clostridia</taxon>
        <taxon>Peptostreptococcales</taxon>
        <taxon>Anaerovoracaceae</taxon>
        <taxon>Lentihominibacter</taxon>
    </lineage>
</organism>
<dbReference type="RefSeq" id="WP_249286792.1">
    <property type="nucleotide sequence ID" value="NZ_JACRWC010000062.1"/>
</dbReference>
<reference evidence="1" key="1">
    <citation type="submission" date="2020-08" db="EMBL/GenBank/DDBJ databases">
        <authorList>
            <person name="Liu C."/>
            <person name="Sun Q."/>
        </authorList>
    </citation>
    <scope>NUCLEOTIDE SEQUENCE</scope>
    <source>
        <strain evidence="1">BX16</strain>
    </source>
</reference>
<comment type="caution">
    <text evidence="1">The sequence shown here is derived from an EMBL/GenBank/DDBJ whole genome shotgun (WGS) entry which is preliminary data.</text>
</comment>
<dbReference type="Proteomes" id="UP000644115">
    <property type="component" value="Unassembled WGS sequence"/>
</dbReference>
<name>A0A923NFR0_9FIRM</name>
<proteinExistence type="predicted"/>
<evidence type="ECO:0000313" key="2">
    <source>
        <dbReference type="Proteomes" id="UP000644115"/>
    </source>
</evidence>
<dbReference type="AlphaFoldDB" id="A0A923NFR0"/>
<dbReference type="SFLD" id="SFLDS00003">
    <property type="entry name" value="Haloacid_Dehalogenase"/>
    <property type="match status" value="1"/>
</dbReference>
<dbReference type="SUPFAM" id="SSF56784">
    <property type="entry name" value="HAD-like"/>
    <property type="match status" value="1"/>
</dbReference>
<dbReference type="Gene3D" id="3.40.50.1000">
    <property type="entry name" value="HAD superfamily/HAD-like"/>
    <property type="match status" value="1"/>
</dbReference>
<keyword evidence="1" id="KW-0378">Hydrolase</keyword>
<dbReference type="InterPro" id="IPR023214">
    <property type="entry name" value="HAD_sf"/>
</dbReference>
<sequence length="281" mass="31509">MYNRTYTGKIKLAVLDTAGTFCDGPGDLRARWPKDDLRGCKAPVIPFYEALQQFGIECDWAEIRKPMGNFKPTHLRMLLNLPEISAQWEEKYGRHWNEDDFDAVLAAFRPLMSKYIVDEDLARPVKGAEECINKLREAGILVGCDTGYYEEDSMALNKVLEDKFGMKFDVVTNSEKVPGRPTPFMVYDCMLSAYEITKEPIPCEAVVKIDDTAPGMICGNNAGAWTIGLYASGSNNYDQLAASKPDFLVPDVSYVPEIIFGQIEPRLRRGEKPGQGLIETI</sequence>
<dbReference type="PANTHER" id="PTHR43434:SF19">
    <property type="entry name" value="PHOSPHONOACETALDEHYDE HYDROLASE"/>
    <property type="match status" value="1"/>
</dbReference>
<evidence type="ECO:0000313" key="1">
    <source>
        <dbReference type="EMBL" id="MBC5999345.1"/>
    </source>
</evidence>
<dbReference type="SFLD" id="SFLDG01129">
    <property type="entry name" value="C1.5:_HAD__Beta-PGM__Phosphata"/>
    <property type="match status" value="1"/>
</dbReference>
<dbReference type="Gene3D" id="1.10.150.240">
    <property type="entry name" value="Putative phosphatase, domain 2"/>
    <property type="match status" value="1"/>
</dbReference>